<dbReference type="Pfam" id="PF08712">
    <property type="entry name" value="Nfu_N"/>
    <property type="match status" value="1"/>
</dbReference>
<dbReference type="InterPro" id="IPR014824">
    <property type="entry name" value="Nfu/NifU_N"/>
</dbReference>
<evidence type="ECO:0000259" key="1">
    <source>
        <dbReference type="SMART" id="SM00932"/>
    </source>
</evidence>
<dbReference type="InterPro" id="IPR036498">
    <property type="entry name" value="Nfu/NifU_N_sf"/>
</dbReference>
<dbReference type="EMBL" id="CADCTF010000013">
    <property type="protein sequence ID" value="CAA9214502.1"/>
    <property type="molecule type" value="Genomic_DNA"/>
</dbReference>
<name>A0A6J4H5F9_9ACTN</name>
<dbReference type="SUPFAM" id="SSF110836">
    <property type="entry name" value="Hypothetical protein SAV1430"/>
    <property type="match status" value="1"/>
</dbReference>
<gene>
    <name evidence="2" type="ORF">AVDCRST_MAG50-381</name>
</gene>
<accession>A0A6J4H5F9</accession>
<dbReference type="AlphaFoldDB" id="A0A6J4H5F9"/>
<dbReference type="SMART" id="SM00932">
    <property type="entry name" value="Nfu_N"/>
    <property type="match status" value="1"/>
</dbReference>
<evidence type="ECO:0000313" key="2">
    <source>
        <dbReference type="EMBL" id="CAA9214502.1"/>
    </source>
</evidence>
<proteinExistence type="predicted"/>
<feature type="domain" description="Scaffold protein Nfu/NifU N-terminal" evidence="1">
    <location>
        <begin position="8"/>
        <end position="84"/>
    </location>
</feature>
<reference evidence="2" key="1">
    <citation type="submission" date="2020-02" db="EMBL/GenBank/DDBJ databases">
        <authorList>
            <person name="Meier V. D."/>
        </authorList>
    </citation>
    <scope>NUCLEOTIDE SEQUENCE</scope>
    <source>
        <strain evidence="2">AVDCRST_MAG50</strain>
    </source>
</reference>
<protein>
    <recommendedName>
        <fullName evidence="1">Scaffold protein Nfu/NifU N-terminal domain-containing protein</fullName>
    </recommendedName>
</protein>
<organism evidence="2">
    <name type="scientific">uncultured Acidimicrobiales bacterium</name>
    <dbReference type="NCBI Taxonomy" id="310071"/>
    <lineage>
        <taxon>Bacteria</taxon>
        <taxon>Bacillati</taxon>
        <taxon>Actinomycetota</taxon>
        <taxon>Acidimicrobiia</taxon>
        <taxon>Acidimicrobiales</taxon>
        <taxon>environmental samples</taxon>
    </lineage>
</organism>
<dbReference type="Gene3D" id="3.30.1370.70">
    <property type="entry name" value="Scaffold protein Nfu/NifU, N-terminal domain"/>
    <property type="match status" value="1"/>
</dbReference>
<sequence length="85" mass="8525">MATATPSPTPNPNALRFALDTALPDTLTASSPDEAKGNAFLEALMAIDGVGSVFGTASFITVTRSAGGDWDAIVPAVQEAAASCL</sequence>